<dbReference type="Proteomes" id="UP000502498">
    <property type="component" value="Chromosome"/>
</dbReference>
<evidence type="ECO:0000313" key="3">
    <source>
        <dbReference type="Proteomes" id="UP000502498"/>
    </source>
</evidence>
<accession>A0A7D4Q2T7</accession>
<organism evidence="2 3">
    <name type="scientific">Microbacterium hominis</name>
    <dbReference type="NCBI Taxonomy" id="162426"/>
    <lineage>
        <taxon>Bacteria</taxon>
        <taxon>Bacillati</taxon>
        <taxon>Actinomycetota</taxon>
        <taxon>Actinomycetes</taxon>
        <taxon>Micrococcales</taxon>
        <taxon>Microbacteriaceae</taxon>
        <taxon>Microbacterium</taxon>
    </lineage>
</organism>
<protein>
    <submittedName>
        <fullName evidence="2">Uncharacterized protein</fullName>
    </submittedName>
</protein>
<evidence type="ECO:0000256" key="1">
    <source>
        <dbReference type="SAM" id="Phobius"/>
    </source>
</evidence>
<feature type="transmembrane region" description="Helical" evidence="1">
    <location>
        <begin position="61"/>
        <end position="80"/>
    </location>
</feature>
<gene>
    <name evidence="2" type="ORF">HQM25_10265</name>
</gene>
<keyword evidence="1" id="KW-1133">Transmembrane helix</keyword>
<evidence type="ECO:0000313" key="2">
    <source>
        <dbReference type="EMBL" id="QKJ19711.1"/>
    </source>
</evidence>
<reference evidence="2 3" key="1">
    <citation type="submission" date="2020-05" db="EMBL/GenBank/DDBJ databases">
        <title>Strain PA2F3 complete genome.</title>
        <authorList>
            <person name="Kim Y.-S."/>
            <person name="Kim S.-J."/>
            <person name="Jung H.-k."/>
            <person name="Kim S.-E."/>
            <person name="Kim K.-H."/>
        </authorList>
    </citation>
    <scope>NUCLEOTIDE SEQUENCE [LARGE SCALE GENOMIC DNA]</scope>
    <source>
        <strain evidence="2 3">PA2F3</strain>
    </source>
</reference>
<name>A0A7D4Q2T7_9MICO</name>
<dbReference type="RefSeq" id="WP_172990148.1">
    <property type="nucleotide sequence ID" value="NZ_CP054038.1"/>
</dbReference>
<proteinExistence type="predicted"/>
<keyword evidence="1" id="KW-0812">Transmembrane</keyword>
<dbReference type="AlphaFoldDB" id="A0A7D4Q2T7"/>
<sequence>MNAVPHGLAAVQGRPFPSPFASPPGVGMSPPLVNALWSSVNAGAGVWMLRPARGERAASTSWPTVAVGALAMMFVLAGWFGRAAERSRP</sequence>
<keyword evidence="1" id="KW-0472">Membrane</keyword>
<dbReference type="EMBL" id="CP054038">
    <property type="protein sequence ID" value="QKJ19711.1"/>
    <property type="molecule type" value="Genomic_DNA"/>
</dbReference>